<sequence>MNSKELELLCGALSITEKERPVGTLDYDLKAKGERVLALCLVGKVLTTKVVNKEAFINVMHSIWKTSEEVEIEALEGNVFAFHFKTSEDRKYIQSGGPWSFDRALTALEEPTGAGDIALMKFNKVEIWVQIHNIPLICSVRKNGLGGRLDAVWPSTVPNLGISAIKIEESGHFLGAMIGEVKDVDLLAAKSMGGRFIRVRVIISSDDSLMRSVRVDLLGTGEITTMLLSPPKRIHNRRGPFGRQSWGNQNGVPYSRADHGNWRAGISGRKPPDVSSGGHGGIGRKRSDPMTGVSRHPHVSRQDSQVGGLPEGQVGVQHSIEPCTNLMRTDAAINVLGGDKISEINFKVGKEKQVQAAEVICQQTPPHSDIQLGQFDGPALVNRMMVDLPIESGPTRVNDSRPTSGLVLKSDIADPSGFSNAACGNIVSDILKIMKVLGYSSVLTGKKGSNKSAFALARQALSRKSNLIWRRQCR</sequence>
<feature type="domain" description="DUF4283" evidence="2">
    <location>
        <begin position="37"/>
        <end position="105"/>
    </location>
</feature>
<proteinExistence type="predicted"/>
<organism evidence="3 4">
    <name type="scientific">Acer yangbiense</name>
    <dbReference type="NCBI Taxonomy" id="1000413"/>
    <lineage>
        <taxon>Eukaryota</taxon>
        <taxon>Viridiplantae</taxon>
        <taxon>Streptophyta</taxon>
        <taxon>Embryophyta</taxon>
        <taxon>Tracheophyta</taxon>
        <taxon>Spermatophyta</taxon>
        <taxon>Magnoliopsida</taxon>
        <taxon>eudicotyledons</taxon>
        <taxon>Gunneridae</taxon>
        <taxon>Pentapetalae</taxon>
        <taxon>rosids</taxon>
        <taxon>malvids</taxon>
        <taxon>Sapindales</taxon>
        <taxon>Sapindaceae</taxon>
        <taxon>Hippocastanoideae</taxon>
        <taxon>Acereae</taxon>
        <taxon>Acer</taxon>
    </lineage>
</organism>
<accession>A0A5C7H906</accession>
<reference evidence="4" key="1">
    <citation type="journal article" date="2019" name="Gigascience">
        <title>De novo genome assembly of the endangered Acer yangbiense, a plant species with extremely small populations endemic to Yunnan Province, China.</title>
        <authorList>
            <person name="Yang J."/>
            <person name="Wariss H.M."/>
            <person name="Tao L."/>
            <person name="Zhang R."/>
            <person name="Yun Q."/>
            <person name="Hollingsworth P."/>
            <person name="Dao Z."/>
            <person name="Luo G."/>
            <person name="Guo H."/>
            <person name="Ma Y."/>
            <person name="Sun W."/>
        </authorList>
    </citation>
    <scope>NUCLEOTIDE SEQUENCE [LARGE SCALE GENOMIC DNA]</scope>
    <source>
        <strain evidence="4">cv. Malutang</strain>
    </source>
</reference>
<protein>
    <recommendedName>
        <fullName evidence="2">DUF4283 domain-containing protein</fullName>
    </recommendedName>
</protein>
<evidence type="ECO:0000313" key="3">
    <source>
        <dbReference type="EMBL" id="TXG53530.1"/>
    </source>
</evidence>
<dbReference type="Pfam" id="PF14111">
    <property type="entry name" value="DUF4283"/>
    <property type="match status" value="1"/>
</dbReference>
<comment type="caution">
    <text evidence="3">The sequence shown here is derived from an EMBL/GenBank/DDBJ whole genome shotgun (WGS) entry which is preliminary data.</text>
</comment>
<dbReference type="InterPro" id="IPR040256">
    <property type="entry name" value="At4g02000-like"/>
</dbReference>
<gene>
    <name evidence="3" type="ORF">EZV62_018786</name>
</gene>
<dbReference type="Proteomes" id="UP000323000">
    <property type="component" value="Chromosome 9"/>
</dbReference>
<evidence type="ECO:0000256" key="1">
    <source>
        <dbReference type="SAM" id="MobiDB-lite"/>
    </source>
</evidence>
<dbReference type="PANTHER" id="PTHR31286:SF167">
    <property type="entry name" value="OS09G0268800 PROTEIN"/>
    <property type="match status" value="1"/>
</dbReference>
<dbReference type="PANTHER" id="PTHR31286">
    <property type="entry name" value="GLYCINE-RICH CELL WALL STRUCTURAL PROTEIN 1.8-LIKE"/>
    <property type="match status" value="1"/>
</dbReference>
<dbReference type="EMBL" id="VAHF01000009">
    <property type="protein sequence ID" value="TXG53530.1"/>
    <property type="molecule type" value="Genomic_DNA"/>
</dbReference>
<feature type="region of interest" description="Disordered" evidence="1">
    <location>
        <begin position="263"/>
        <end position="314"/>
    </location>
</feature>
<keyword evidence="4" id="KW-1185">Reference proteome</keyword>
<dbReference type="OrthoDB" id="1750606at2759"/>
<name>A0A5C7H906_9ROSI</name>
<dbReference type="AlphaFoldDB" id="A0A5C7H906"/>
<dbReference type="InterPro" id="IPR025558">
    <property type="entry name" value="DUF4283"/>
</dbReference>
<evidence type="ECO:0000259" key="2">
    <source>
        <dbReference type="Pfam" id="PF14111"/>
    </source>
</evidence>
<evidence type="ECO:0000313" key="4">
    <source>
        <dbReference type="Proteomes" id="UP000323000"/>
    </source>
</evidence>